<protein>
    <submittedName>
        <fullName evidence="2">STAS domain-containing protein</fullName>
    </submittedName>
</protein>
<dbReference type="PROSITE" id="PS50801">
    <property type="entry name" value="STAS"/>
    <property type="match status" value="1"/>
</dbReference>
<sequence length="133" mass="14727">MSEHALERINGVSWPLPSDHAHLYAGAGLLLVELRGDIDLAAVLHVHPWLDSVAALPARLHIVDLRPTTFIDSTGLGMVLRFRERVTCTEMDFGLLCTRRAHRLLRAHGTWDVLCPAATLGEVLAGQHRRSAR</sequence>
<name>A0AB39R3P4_9ACTN</name>
<evidence type="ECO:0000259" key="1">
    <source>
        <dbReference type="PROSITE" id="PS50801"/>
    </source>
</evidence>
<feature type="domain" description="STAS" evidence="1">
    <location>
        <begin position="19"/>
        <end position="86"/>
    </location>
</feature>
<organism evidence="2">
    <name type="scientific">Streptomyces sp. R41</name>
    <dbReference type="NCBI Taxonomy" id="3238632"/>
    <lineage>
        <taxon>Bacteria</taxon>
        <taxon>Bacillati</taxon>
        <taxon>Actinomycetota</taxon>
        <taxon>Actinomycetes</taxon>
        <taxon>Kitasatosporales</taxon>
        <taxon>Streptomycetaceae</taxon>
        <taxon>Streptomyces</taxon>
    </lineage>
</organism>
<dbReference type="Gene3D" id="3.30.750.24">
    <property type="entry name" value="STAS domain"/>
    <property type="match status" value="1"/>
</dbReference>
<dbReference type="SUPFAM" id="SSF52091">
    <property type="entry name" value="SpoIIaa-like"/>
    <property type="match status" value="1"/>
</dbReference>
<dbReference type="AlphaFoldDB" id="A0AB39R3P4"/>
<accession>A0AB39R3P4</accession>
<dbReference type="InterPro" id="IPR036513">
    <property type="entry name" value="STAS_dom_sf"/>
</dbReference>
<dbReference type="InterPro" id="IPR002645">
    <property type="entry name" value="STAS_dom"/>
</dbReference>
<dbReference type="Pfam" id="PF01740">
    <property type="entry name" value="STAS"/>
    <property type="match status" value="1"/>
</dbReference>
<dbReference type="CDD" id="cd07043">
    <property type="entry name" value="STAS_anti-anti-sigma_factors"/>
    <property type="match status" value="1"/>
</dbReference>
<proteinExistence type="predicted"/>
<gene>
    <name evidence="2" type="ORF">AB5J53_02310</name>
</gene>
<dbReference type="RefSeq" id="WP_369243973.1">
    <property type="nucleotide sequence ID" value="NZ_CP163443.1"/>
</dbReference>
<dbReference type="EMBL" id="CP163443">
    <property type="protein sequence ID" value="XDQ50622.1"/>
    <property type="molecule type" value="Genomic_DNA"/>
</dbReference>
<reference evidence="2" key="1">
    <citation type="submission" date="2024-07" db="EMBL/GenBank/DDBJ databases">
        <authorList>
            <person name="Yu S.T."/>
        </authorList>
    </citation>
    <scope>NUCLEOTIDE SEQUENCE</scope>
    <source>
        <strain evidence="2">R41</strain>
    </source>
</reference>
<evidence type="ECO:0000313" key="2">
    <source>
        <dbReference type="EMBL" id="XDQ50622.1"/>
    </source>
</evidence>